<keyword evidence="2" id="KW-1185">Reference proteome</keyword>
<dbReference type="Proteomes" id="UP001202134">
    <property type="component" value="Unassembled WGS sequence"/>
</dbReference>
<gene>
    <name evidence="1" type="ORF">L2737_22020</name>
</gene>
<reference evidence="1 2" key="1">
    <citation type="submission" date="2022-01" db="EMBL/GenBank/DDBJ databases">
        <title>Whole genome-based taxonomy of the Shewanellaceae.</title>
        <authorList>
            <person name="Martin-Rodriguez A.J."/>
        </authorList>
    </citation>
    <scope>NUCLEOTIDE SEQUENCE [LARGE SCALE GENOMIC DNA]</scope>
    <source>
        <strain evidence="1 2">DSM 24955</strain>
    </source>
</reference>
<dbReference type="RefSeq" id="WP_248957113.1">
    <property type="nucleotide sequence ID" value="NZ_JAKIKU010000029.1"/>
</dbReference>
<proteinExistence type="predicted"/>
<evidence type="ECO:0000313" key="1">
    <source>
        <dbReference type="EMBL" id="MCL1047975.1"/>
    </source>
</evidence>
<name>A0ABT0KX45_9GAMM</name>
<dbReference type="Gene3D" id="1.20.120.330">
    <property type="entry name" value="Nucleotidyltransferases domain 2"/>
    <property type="match status" value="1"/>
</dbReference>
<protein>
    <recommendedName>
        <fullName evidence="3">HEPN domain-containing protein</fullName>
    </recommendedName>
</protein>
<accession>A0ABT0KX45</accession>
<dbReference type="EMBL" id="JAKIKU010000029">
    <property type="protein sequence ID" value="MCL1047975.1"/>
    <property type="molecule type" value="Genomic_DNA"/>
</dbReference>
<evidence type="ECO:0000313" key="2">
    <source>
        <dbReference type="Proteomes" id="UP001202134"/>
    </source>
</evidence>
<sequence length="181" mass="20576">MPINIEDMYKLKEALKSLNFEPVEARSRLLIARGYYATYHLASSLFGLDCAKKLTQYTEQPFKKGSVPRPYSSHQSVYMSLQRSNISSLIEVGKKMQRYHDLRCKADYDISLRITPTDIDEAESNLIECQKEINSYIENDIENSVKGKKLIYATGSKEPEKSSAPKTLADLKVSTGIRVLK</sequence>
<comment type="caution">
    <text evidence="1">The sequence shown here is derived from an EMBL/GenBank/DDBJ whole genome shotgun (WGS) entry which is preliminary data.</text>
</comment>
<organism evidence="1 2">
    <name type="scientific">Shewanella electrodiphila</name>
    <dbReference type="NCBI Taxonomy" id="934143"/>
    <lineage>
        <taxon>Bacteria</taxon>
        <taxon>Pseudomonadati</taxon>
        <taxon>Pseudomonadota</taxon>
        <taxon>Gammaproteobacteria</taxon>
        <taxon>Alteromonadales</taxon>
        <taxon>Shewanellaceae</taxon>
        <taxon>Shewanella</taxon>
    </lineage>
</organism>
<evidence type="ECO:0008006" key="3">
    <source>
        <dbReference type="Google" id="ProtNLM"/>
    </source>
</evidence>